<name>A0A6M3IK82_9ZZZZ</name>
<proteinExistence type="predicted"/>
<sequence length="63" mass="7401">MRLKKAFRKTLASCKICGDDVTDKYMIGGDFYCSEHYETESTAEKLGNENLERIRKEFKKVFQ</sequence>
<evidence type="ECO:0000313" key="2">
    <source>
        <dbReference type="EMBL" id="QJA74700.1"/>
    </source>
</evidence>
<evidence type="ECO:0000313" key="1">
    <source>
        <dbReference type="EMBL" id="QJA58020.1"/>
    </source>
</evidence>
<gene>
    <name evidence="2" type="ORF">MM415A01948_0009</name>
    <name evidence="1" type="ORF">MM415B01510_0009</name>
</gene>
<dbReference type="EMBL" id="MT141304">
    <property type="protein sequence ID" value="QJA58020.1"/>
    <property type="molecule type" value="Genomic_DNA"/>
</dbReference>
<reference evidence="1" key="1">
    <citation type="submission" date="2020-03" db="EMBL/GenBank/DDBJ databases">
        <title>The deep terrestrial virosphere.</title>
        <authorList>
            <person name="Holmfeldt K."/>
            <person name="Nilsson E."/>
            <person name="Simone D."/>
            <person name="Lopez-Fernandez M."/>
            <person name="Wu X."/>
            <person name="de Brujin I."/>
            <person name="Lundin D."/>
            <person name="Andersson A."/>
            <person name="Bertilsson S."/>
            <person name="Dopson M."/>
        </authorList>
    </citation>
    <scope>NUCLEOTIDE SEQUENCE</scope>
    <source>
        <strain evidence="2">MM415A01948</strain>
        <strain evidence="1">MM415B01510</strain>
    </source>
</reference>
<protein>
    <submittedName>
        <fullName evidence="1">Uncharacterized protein</fullName>
    </submittedName>
</protein>
<dbReference type="AlphaFoldDB" id="A0A6M3IK82"/>
<accession>A0A6M3IK82</accession>
<dbReference type="EMBL" id="MT142115">
    <property type="protein sequence ID" value="QJA74700.1"/>
    <property type="molecule type" value="Genomic_DNA"/>
</dbReference>
<organism evidence="1">
    <name type="scientific">viral metagenome</name>
    <dbReference type="NCBI Taxonomy" id="1070528"/>
    <lineage>
        <taxon>unclassified sequences</taxon>
        <taxon>metagenomes</taxon>
        <taxon>organismal metagenomes</taxon>
    </lineage>
</organism>